<name>A0A7M2X1Q3_9BACT</name>
<dbReference type="Proteomes" id="UP000593765">
    <property type="component" value="Chromosome"/>
</dbReference>
<dbReference type="RefSeq" id="WP_206294992.1">
    <property type="nucleotide sequence ID" value="NZ_CP063458.1"/>
</dbReference>
<gene>
    <name evidence="2" type="ORF">IPV69_10115</name>
</gene>
<dbReference type="AlphaFoldDB" id="A0A7M2X1Q3"/>
<feature type="region of interest" description="Disordered" evidence="1">
    <location>
        <begin position="156"/>
        <end position="237"/>
    </location>
</feature>
<dbReference type="KEGG" id="hbs:IPV69_10115"/>
<accession>A0A7M2X1Q3</accession>
<proteinExistence type="predicted"/>
<reference evidence="2 3" key="1">
    <citation type="submission" date="2020-10" db="EMBL/GenBank/DDBJ databases">
        <title>Wide distribution of Phycisphaera-like planctomycetes from WD2101 soil group in peatlands and genome analysis of the first cultivated representative.</title>
        <authorList>
            <person name="Dedysh S.N."/>
            <person name="Beletsky A.V."/>
            <person name="Ivanova A."/>
            <person name="Kulichevskaya I.S."/>
            <person name="Suzina N.E."/>
            <person name="Philippov D.A."/>
            <person name="Rakitin A.L."/>
            <person name="Mardanov A.V."/>
            <person name="Ravin N.V."/>
        </authorList>
    </citation>
    <scope>NUCLEOTIDE SEQUENCE [LARGE SCALE GENOMIC DNA]</scope>
    <source>
        <strain evidence="2 3">M1803</strain>
    </source>
</reference>
<organism evidence="2 3">
    <name type="scientific">Humisphaera borealis</name>
    <dbReference type="NCBI Taxonomy" id="2807512"/>
    <lineage>
        <taxon>Bacteria</taxon>
        <taxon>Pseudomonadati</taxon>
        <taxon>Planctomycetota</taxon>
        <taxon>Phycisphaerae</taxon>
        <taxon>Tepidisphaerales</taxon>
        <taxon>Tepidisphaeraceae</taxon>
        <taxon>Humisphaera</taxon>
    </lineage>
</organism>
<feature type="compositionally biased region" description="Low complexity" evidence="1">
    <location>
        <begin position="212"/>
        <end position="236"/>
    </location>
</feature>
<evidence type="ECO:0000256" key="1">
    <source>
        <dbReference type="SAM" id="MobiDB-lite"/>
    </source>
</evidence>
<sequence length="638" mass="64785">MRSWLRNLCAARTAQAAAVASQSLLDQARLNVARPFVACERLEDRQLLSGSPDVTYTYGGKIKIVSGSLKAKEAITISLTSQTDTGYITGQISSLHTGTVDVKGYLEGNKLTLVGATSGRLVEGTINKKGLKFAGTVVNGIDKSTGTFKVKAIGDAPGSLQPASRAGGTASLGGSSTPSSTPTGSVPVGSLDPNIDPATGLPRTSSGTVIDPSKTTPTTPTTGTSAPTGAGSGASAIPLATPSATPLANVPLAPGNLIGTNYSILGVWTGQFNFDSSGKIENITTGATTGAAVNGTRPGVDPRTATFSTTSQDLTGLVTGTLTVAELGTYVYTGFVNGTNINLVLSGPGPGLVTATLNTTFDTFTGTLTNAEANGFRANGPINATFFSGGGSGVVLPAGEELFHVNQTNTIGDPTVGNLDPNGASLGMDFSVGTIPLVVNSLGAFDDNADGLQRTIRVAIYNITTPTIPVVVSDITTFTSELAPNSNFRYLTTFTPITLTTGVYRIVAFGYGAGELAGDTGVGTYTGPIASANTGNNGQTVVYPITNGLNANNWRSATGNNTNLVFPTLADGLPLNRYLAGSFLFEEGTPIVPPVVPPVVPPPPTTITKPANTAFPGGVKTTPTGPEVFGDQSGAIIP</sequence>
<feature type="compositionally biased region" description="Low complexity" evidence="1">
    <location>
        <begin position="163"/>
        <end position="190"/>
    </location>
</feature>
<evidence type="ECO:0000313" key="3">
    <source>
        <dbReference type="Proteomes" id="UP000593765"/>
    </source>
</evidence>
<dbReference type="EMBL" id="CP063458">
    <property type="protein sequence ID" value="QOV91687.1"/>
    <property type="molecule type" value="Genomic_DNA"/>
</dbReference>
<feature type="region of interest" description="Disordered" evidence="1">
    <location>
        <begin position="608"/>
        <end position="638"/>
    </location>
</feature>
<keyword evidence="3" id="KW-1185">Reference proteome</keyword>
<evidence type="ECO:0000313" key="2">
    <source>
        <dbReference type="EMBL" id="QOV91687.1"/>
    </source>
</evidence>
<protein>
    <submittedName>
        <fullName evidence="2">Uncharacterized protein</fullName>
    </submittedName>
</protein>